<sequence length="67" mass="7508">MFLRLGVNSHITHEALLSPKSEPIYLLGQVEYIANLAPVGRQQDPSQLTKLLAQCVTYYLPVVNQQV</sequence>
<name>A0A6J6XD03_9ZZZZ</name>
<organism evidence="1">
    <name type="scientific">freshwater metagenome</name>
    <dbReference type="NCBI Taxonomy" id="449393"/>
    <lineage>
        <taxon>unclassified sequences</taxon>
        <taxon>metagenomes</taxon>
        <taxon>ecological metagenomes</taxon>
    </lineage>
</organism>
<dbReference type="AlphaFoldDB" id="A0A6J6XD03"/>
<proteinExistence type="predicted"/>
<accession>A0A6J6XD03</accession>
<evidence type="ECO:0000313" key="1">
    <source>
        <dbReference type="EMBL" id="CAB4795280.1"/>
    </source>
</evidence>
<reference evidence="1" key="1">
    <citation type="submission" date="2020-05" db="EMBL/GenBank/DDBJ databases">
        <authorList>
            <person name="Chiriac C."/>
            <person name="Salcher M."/>
            <person name="Ghai R."/>
            <person name="Kavagutti S V."/>
        </authorList>
    </citation>
    <scope>NUCLEOTIDE SEQUENCE</scope>
</reference>
<gene>
    <name evidence="1" type="ORF">UFOPK3046_00200</name>
</gene>
<protein>
    <submittedName>
        <fullName evidence="1">Unannotated protein</fullName>
    </submittedName>
</protein>
<dbReference type="EMBL" id="CAFAAQ010000009">
    <property type="protein sequence ID" value="CAB4795280.1"/>
    <property type="molecule type" value="Genomic_DNA"/>
</dbReference>